<dbReference type="InterPro" id="IPR020846">
    <property type="entry name" value="MFS_dom"/>
</dbReference>
<keyword evidence="2" id="KW-1133">Transmembrane helix</keyword>
<evidence type="ECO:0000256" key="1">
    <source>
        <dbReference type="ARBA" id="ARBA00004141"/>
    </source>
</evidence>
<dbReference type="Proteomes" id="UP001186944">
    <property type="component" value="Unassembled WGS sequence"/>
</dbReference>
<dbReference type="SUPFAM" id="SSF103473">
    <property type="entry name" value="MFS general substrate transporter"/>
    <property type="match status" value="1"/>
</dbReference>
<name>A0AA88YG73_PINIB</name>
<comment type="subcellular location">
    <subcellularLocation>
        <location evidence="1">Membrane</location>
        <topology evidence="1">Multi-pass membrane protein</topology>
    </subcellularLocation>
</comment>
<feature type="transmembrane region" description="Helical" evidence="2">
    <location>
        <begin position="52"/>
        <end position="73"/>
    </location>
</feature>
<dbReference type="InterPro" id="IPR011701">
    <property type="entry name" value="MFS"/>
</dbReference>
<dbReference type="Pfam" id="PF07690">
    <property type="entry name" value="MFS_1"/>
    <property type="match status" value="1"/>
</dbReference>
<feature type="transmembrane region" description="Helical" evidence="2">
    <location>
        <begin position="296"/>
        <end position="316"/>
    </location>
</feature>
<sequence>MVYRTRPDKGWAWVVMMGSFGAHLNHGFFGYAIGILNFALLERFQDDVGKTAWASGIFLGLFSMSGPVTGIVINRWSCRISMMIGSVLMTIGFVLTAFVDKLDYVIITYGVISGFGAGLCYTASVVVVGFNFVRHRNLASGFASSGGGVGTFALAPIIQMAKDLYGYSGLFLMCGGLAFHHFLFGMLCMPSYLELKAKGMTKSIECNERKEDLTHFQKIVKHFHVLRNIAFLCIVKSLICFCLGCYLMYVHLPSLVVERGTSEEKVGYLLSVAGICNGLSRLLVGIASNTDNINELLLYSGSFSLLGLAGILFPFYSSSFSGQTFFAALLGIYAGSCFALFNTLTIRLVGIQDLATAFGIEMFGAGVGSLIGPPLAGKD</sequence>
<keyword evidence="2" id="KW-0812">Transmembrane</keyword>
<dbReference type="GO" id="GO:0008028">
    <property type="term" value="F:monocarboxylic acid transmembrane transporter activity"/>
    <property type="evidence" value="ECO:0007669"/>
    <property type="project" value="TreeGrafter"/>
</dbReference>
<feature type="transmembrane region" description="Helical" evidence="2">
    <location>
        <begin position="137"/>
        <end position="158"/>
    </location>
</feature>
<feature type="transmembrane region" description="Helical" evidence="2">
    <location>
        <begin position="354"/>
        <end position="376"/>
    </location>
</feature>
<evidence type="ECO:0000313" key="5">
    <source>
        <dbReference type="Proteomes" id="UP001186944"/>
    </source>
</evidence>
<accession>A0AA88YG73</accession>
<feature type="domain" description="Major facilitator superfamily (MFS) profile" evidence="3">
    <location>
        <begin position="11"/>
        <end position="379"/>
    </location>
</feature>
<keyword evidence="5" id="KW-1185">Reference proteome</keyword>
<gene>
    <name evidence="4" type="ORF">FSP39_003657</name>
</gene>
<proteinExistence type="predicted"/>
<feature type="transmembrane region" description="Helical" evidence="2">
    <location>
        <begin position="12"/>
        <end position="40"/>
    </location>
</feature>
<feature type="transmembrane region" description="Helical" evidence="2">
    <location>
        <begin position="229"/>
        <end position="251"/>
    </location>
</feature>
<keyword evidence="2" id="KW-0472">Membrane</keyword>
<dbReference type="GO" id="GO:0016020">
    <property type="term" value="C:membrane"/>
    <property type="evidence" value="ECO:0007669"/>
    <property type="project" value="UniProtKB-SubCell"/>
</dbReference>
<dbReference type="AlphaFoldDB" id="A0AA88YG73"/>
<feature type="transmembrane region" description="Helical" evidence="2">
    <location>
        <begin position="266"/>
        <end position="284"/>
    </location>
</feature>
<dbReference type="PANTHER" id="PTHR11360:SF284">
    <property type="entry name" value="EG:103B4.3 PROTEIN-RELATED"/>
    <property type="match status" value="1"/>
</dbReference>
<dbReference type="InterPro" id="IPR050327">
    <property type="entry name" value="Proton-linked_MCT"/>
</dbReference>
<comment type="caution">
    <text evidence="4">The sequence shown here is derived from an EMBL/GenBank/DDBJ whole genome shotgun (WGS) entry which is preliminary data.</text>
</comment>
<evidence type="ECO:0000259" key="3">
    <source>
        <dbReference type="PROSITE" id="PS50850"/>
    </source>
</evidence>
<feature type="transmembrane region" description="Helical" evidence="2">
    <location>
        <begin position="105"/>
        <end position="130"/>
    </location>
</feature>
<evidence type="ECO:0000313" key="4">
    <source>
        <dbReference type="EMBL" id="KAK3104505.1"/>
    </source>
</evidence>
<dbReference type="EMBL" id="VSWD01000004">
    <property type="protein sequence ID" value="KAK3104505.1"/>
    <property type="molecule type" value="Genomic_DNA"/>
</dbReference>
<feature type="transmembrane region" description="Helical" evidence="2">
    <location>
        <begin position="322"/>
        <end position="342"/>
    </location>
</feature>
<dbReference type="PANTHER" id="PTHR11360">
    <property type="entry name" value="MONOCARBOXYLATE TRANSPORTER"/>
    <property type="match status" value="1"/>
</dbReference>
<organism evidence="4 5">
    <name type="scientific">Pinctada imbricata</name>
    <name type="common">Atlantic pearl-oyster</name>
    <name type="synonym">Pinctada martensii</name>
    <dbReference type="NCBI Taxonomy" id="66713"/>
    <lineage>
        <taxon>Eukaryota</taxon>
        <taxon>Metazoa</taxon>
        <taxon>Spiralia</taxon>
        <taxon>Lophotrochozoa</taxon>
        <taxon>Mollusca</taxon>
        <taxon>Bivalvia</taxon>
        <taxon>Autobranchia</taxon>
        <taxon>Pteriomorphia</taxon>
        <taxon>Pterioida</taxon>
        <taxon>Pterioidea</taxon>
        <taxon>Pteriidae</taxon>
        <taxon>Pinctada</taxon>
    </lineage>
</organism>
<evidence type="ECO:0000256" key="2">
    <source>
        <dbReference type="SAM" id="Phobius"/>
    </source>
</evidence>
<feature type="transmembrane region" description="Helical" evidence="2">
    <location>
        <begin position="170"/>
        <end position="193"/>
    </location>
</feature>
<dbReference type="InterPro" id="IPR036259">
    <property type="entry name" value="MFS_trans_sf"/>
</dbReference>
<protein>
    <recommendedName>
        <fullName evidence="3">Major facilitator superfamily (MFS) profile domain-containing protein</fullName>
    </recommendedName>
</protein>
<reference evidence="4" key="1">
    <citation type="submission" date="2019-08" db="EMBL/GenBank/DDBJ databases">
        <title>The improved chromosome-level genome for the pearl oyster Pinctada fucata martensii using PacBio sequencing and Hi-C.</title>
        <authorList>
            <person name="Zheng Z."/>
        </authorList>
    </citation>
    <scope>NUCLEOTIDE SEQUENCE</scope>
    <source>
        <strain evidence="4">ZZ-2019</strain>
        <tissue evidence="4">Adductor muscle</tissue>
    </source>
</reference>
<dbReference type="Gene3D" id="1.20.1250.20">
    <property type="entry name" value="MFS general substrate transporter like domains"/>
    <property type="match status" value="1"/>
</dbReference>
<feature type="transmembrane region" description="Helical" evidence="2">
    <location>
        <begin position="80"/>
        <end position="99"/>
    </location>
</feature>
<dbReference type="PROSITE" id="PS50850">
    <property type="entry name" value="MFS"/>
    <property type="match status" value="1"/>
</dbReference>